<name>A0ABY4VYC6_9PROT</name>
<dbReference type="RefSeq" id="WP_251932462.1">
    <property type="nucleotide sequence ID" value="NZ_CP098747.1"/>
</dbReference>
<organism evidence="3 4">
    <name type="scientific">Sneathiella marina</name>
    <dbReference type="NCBI Taxonomy" id="2950108"/>
    <lineage>
        <taxon>Bacteria</taxon>
        <taxon>Pseudomonadati</taxon>
        <taxon>Pseudomonadota</taxon>
        <taxon>Alphaproteobacteria</taxon>
        <taxon>Sneathiellales</taxon>
        <taxon>Sneathiellaceae</taxon>
        <taxon>Sneathiella</taxon>
    </lineage>
</organism>
<dbReference type="Gene3D" id="3.10.129.10">
    <property type="entry name" value="Hotdog Thioesterase"/>
    <property type="match status" value="1"/>
</dbReference>
<evidence type="ECO:0000259" key="2">
    <source>
        <dbReference type="Pfam" id="PF03061"/>
    </source>
</evidence>
<dbReference type="CDD" id="cd03443">
    <property type="entry name" value="PaaI_thioesterase"/>
    <property type="match status" value="1"/>
</dbReference>
<dbReference type="InterPro" id="IPR003736">
    <property type="entry name" value="PAAI_dom"/>
</dbReference>
<proteinExistence type="predicted"/>
<dbReference type="Pfam" id="PF03061">
    <property type="entry name" value="4HBT"/>
    <property type="match status" value="1"/>
</dbReference>
<keyword evidence="1" id="KW-0378">Hydrolase</keyword>
<evidence type="ECO:0000256" key="1">
    <source>
        <dbReference type="ARBA" id="ARBA00022801"/>
    </source>
</evidence>
<keyword evidence="4" id="KW-1185">Reference proteome</keyword>
<dbReference type="InterPro" id="IPR006683">
    <property type="entry name" value="Thioestr_dom"/>
</dbReference>
<dbReference type="SUPFAM" id="SSF54637">
    <property type="entry name" value="Thioesterase/thiol ester dehydrase-isomerase"/>
    <property type="match status" value="1"/>
</dbReference>
<dbReference type="InterPro" id="IPR029069">
    <property type="entry name" value="HotDog_dom_sf"/>
</dbReference>
<reference evidence="3" key="1">
    <citation type="submission" date="2022-06" db="EMBL/GenBank/DDBJ databases">
        <title>Sneathiella actinostolidae sp. nov., isolated from a sea anemonein the Western Pacific Ocean.</title>
        <authorList>
            <person name="Wei M.J."/>
        </authorList>
    </citation>
    <scope>NUCLEOTIDE SEQUENCE</scope>
    <source>
        <strain evidence="3">PHK-P5</strain>
    </source>
</reference>
<dbReference type="EMBL" id="CP098747">
    <property type="protein sequence ID" value="USG59692.1"/>
    <property type="molecule type" value="Genomic_DNA"/>
</dbReference>
<feature type="domain" description="Thioesterase" evidence="2">
    <location>
        <begin position="56"/>
        <end position="123"/>
    </location>
</feature>
<dbReference type="NCBIfam" id="TIGR00369">
    <property type="entry name" value="unchar_dom_1"/>
    <property type="match status" value="1"/>
</dbReference>
<gene>
    <name evidence="3" type="ORF">NBZ79_10920</name>
</gene>
<evidence type="ECO:0000313" key="4">
    <source>
        <dbReference type="Proteomes" id="UP001056291"/>
    </source>
</evidence>
<sequence length="143" mass="15945">MKKNIGKTVIPEGFEEVTGAAPFANRNGPYYEKKIDDETSIRAFRAAEKHLNGVKLVHGGMLMSFADSALARGVIRATGRRCVTIKMNSEFLSPAREGDWIEAFVEVTKSTKTVVFVRGELKVGRRTIFKADAIFHYVHIGRD</sequence>
<dbReference type="Proteomes" id="UP001056291">
    <property type="component" value="Chromosome"/>
</dbReference>
<evidence type="ECO:0000313" key="3">
    <source>
        <dbReference type="EMBL" id="USG59692.1"/>
    </source>
</evidence>
<accession>A0ABY4VYC6</accession>
<protein>
    <submittedName>
        <fullName evidence="3">PaaI family thioesterase</fullName>
    </submittedName>
</protein>